<evidence type="ECO:0000256" key="1">
    <source>
        <dbReference type="ARBA" id="ARBA00004877"/>
    </source>
</evidence>
<keyword evidence="4" id="KW-0961">Cell wall biogenesis/degradation</keyword>
<keyword evidence="3 4" id="KW-0328">Glycosyltransferase</keyword>
<dbReference type="GO" id="GO:0000139">
    <property type="term" value="C:Golgi membrane"/>
    <property type="evidence" value="ECO:0007669"/>
    <property type="project" value="UniProtKB-SubCell"/>
</dbReference>
<gene>
    <name evidence="6" type="primary">GAUT15_4</name>
    <name evidence="6" type="ORF">g.108409</name>
</gene>
<dbReference type="PANTHER" id="PTHR32116">
    <property type="entry name" value="GALACTURONOSYLTRANSFERASE 4-RELATED"/>
    <property type="match status" value="1"/>
</dbReference>
<dbReference type="Gene3D" id="3.90.550.10">
    <property type="entry name" value="Spore Coat Polysaccharide Biosynthesis Protein SpsA, Chain A"/>
    <property type="match status" value="1"/>
</dbReference>
<comment type="subcellular location">
    <subcellularLocation>
        <location evidence="4">Golgi apparatus membrane</location>
        <topology evidence="4">Single-pass type II membrane protein</topology>
    </subcellularLocation>
</comment>
<dbReference type="AlphaFoldDB" id="A0A1D1YYC0"/>
<sequence>MGVAGGSESTARTPSPAVGGEAPELNAGRSREGGGRDMHLWVSLPERRVMLSCGGEAVKVKGTHVKTSHRPHRHHRGLSCRSLLFAAVALGVILLPFLFTRASFPSLDGAAICCSINGLRWMLGPGILGRGNSRELMNKLKLVFLEMDGVDMEMKLVETAPKSYSDLVADMSSHPHQDIKTFALKTKAMLLKMHRKVQLAGLQASVFRHLASIDIPKSMHCLTLRLAEEYYNNALARSPLPPTEFVSRLNNHSFIHLALLTDNVLAAAVVASSTVKSSTNPKNIVFHVVTDKKTYASMHSWFALNPVFPAVVEVKGLHQFDWPNHVTTNILETVEVHKKTWEHSYHSISDKKYERLEALGPSSQSLLNYLKIHLPDLFPELDKVIFVHDDVVVCRDLSPLWYLDLKGKVNGAVRTAEGKGDYCVGKTFGDYLNFSSAVVSVHFDRDQCAWVDGMNIFDLKAWRRTNITTTYQHWLKLNYESGFMLWHPGSLPPALMAFEGHTNSIHPSWHLWGLGHQLPADESIQSSAVLHFSGPAKPWLEIGFPMLRNLWHAHVNYSNEFVESCRGIE</sequence>
<evidence type="ECO:0000256" key="4">
    <source>
        <dbReference type="RuleBase" id="RU362027"/>
    </source>
</evidence>
<evidence type="ECO:0000256" key="3">
    <source>
        <dbReference type="ARBA" id="ARBA00022676"/>
    </source>
</evidence>
<dbReference type="PANTHER" id="PTHR32116:SF30">
    <property type="entry name" value="GALACTURONOSYLTRANSFERASE 15-RELATED"/>
    <property type="match status" value="1"/>
</dbReference>
<proteinExistence type="inferred from homology"/>
<keyword evidence="4" id="KW-0812">Transmembrane</keyword>
<dbReference type="InterPro" id="IPR029993">
    <property type="entry name" value="GAUT"/>
</dbReference>
<name>A0A1D1YYC0_9ARAE</name>
<dbReference type="UniPathway" id="UPA00845"/>
<feature type="transmembrane region" description="Helical" evidence="4">
    <location>
        <begin position="78"/>
        <end position="99"/>
    </location>
</feature>
<evidence type="ECO:0000256" key="5">
    <source>
        <dbReference type="SAM" id="MobiDB-lite"/>
    </source>
</evidence>
<dbReference type="EC" id="2.4.1.-" evidence="4"/>
<dbReference type="SUPFAM" id="SSF53448">
    <property type="entry name" value="Nucleotide-diphospho-sugar transferases"/>
    <property type="match status" value="1"/>
</dbReference>
<dbReference type="InterPro" id="IPR029044">
    <property type="entry name" value="Nucleotide-diphossugar_trans"/>
</dbReference>
<dbReference type="CDD" id="cd06429">
    <property type="entry name" value="GT8_like_1"/>
    <property type="match status" value="1"/>
</dbReference>
<evidence type="ECO:0000256" key="2">
    <source>
        <dbReference type="ARBA" id="ARBA00006351"/>
    </source>
</evidence>
<protein>
    <recommendedName>
        <fullName evidence="4">Hexosyltransferase</fullName>
        <ecNumber evidence="4">2.4.1.-</ecNumber>
    </recommendedName>
</protein>
<dbReference type="GO" id="GO:0045489">
    <property type="term" value="P:pectin biosynthetic process"/>
    <property type="evidence" value="ECO:0007669"/>
    <property type="project" value="UniProtKB-UniPathway"/>
</dbReference>
<comment type="similarity">
    <text evidence="2 4">Belongs to the glycosyltransferase 8 family.</text>
</comment>
<organism evidence="6">
    <name type="scientific">Anthurium amnicola</name>
    <dbReference type="NCBI Taxonomy" id="1678845"/>
    <lineage>
        <taxon>Eukaryota</taxon>
        <taxon>Viridiplantae</taxon>
        <taxon>Streptophyta</taxon>
        <taxon>Embryophyta</taxon>
        <taxon>Tracheophyta</taxon>
        <taxon>Spermatophyta</taxon>
        <taxon>Magnoliopsida</taxon>
        <taxon>Liliopsida</taxon>
        <taxon>Araceae</taxon>
        <taxon>Pothoideae</taxon>
        <taxon>Potheae</taxon>
        <taxon>Anthurium</taxon>
    </lineage>
</organism>
<feature type="region of interest" description="Disordered" evidence="5">
    <location>
        <begin position="1"/>
        <end position="37"/>
    </location>
</feature>
<keyword evidence="4" id="KW-1133">Transmembrane helix</keyword>
<reference evidence="6" key="1">
    <citation type="submission" date="2015-07" db="EMBL/GenBank/DDBJ databases">
        <title>Transcriptome Assembly of Anthurium amnicola.</title>
        <authorList>
            <person name="Suzuki J."/>
        </authorList>
    </citation>
    <scope>NUCLEOTIDE SEQUENCE</scope>
</reference>
<accession>A0A1D1YYC0</accession>
<dbReference type="EMBL" id="GDJX01008301">
    <property type="protein sequence ID" value="JAT59635.1"/>
    <property type="molecule type" value="Transcribed_RNA"/>
</dbReference>
<keyword evidence="6" id="KW-0808">Transferase</keyword>
<dbReference type="GO" id="GO:0071555">
    <property type="term" value="P:cell wall organization"/>
    <property type="evidence" value="ECO:0007669"/>
    <property type="project" value="UniProtKB-KW"/>
</dbReference>
<dbReference type="InterPro" id="IPR002495">
    <property type="entry name" value="Glyco_trans_8"/>
</dbReference>
<dbReference type="Pfam" id="PF01501">
    <property type="entry name" value="Glyco_transf_8"/>
    <property type="match status" value="1"/>
</dbReference>
<comment type="pathway">
    <text evidence="1 4">Glycan metabolism; pectin biosynthesis.</text>
</comment>
<keyword evidence="4" id="KW-0472">Membrane</keyword>
<dbReference type="GO" id="GO:0047262">
    <property type="term" value="F:polygalacturonate 4-alpha-galacturonosyltransferase activity"/>
    <property type="evidence" value="ECO:0007669"/>
    <property type="project" value="InterPro"/>
</dbReference>
<evidence type="ECO:0000313" key="6">
    <source>
        <dbReference type="EMBL" id="JAT59635.1"/>
    </source>
</evidence>
<keyword evidence="4" id="KW-0333">Golgi apparatus</keyword>